<organism evidence="1 2">
    <name type="scientific">Caenorhabditis angaria</name>
    <dbReference type="NCBI Taxonomy" id="860376"/>
    <lineage>
        <taxon>Eukaryota</taxon>
        <taxon>Metazoa</taxon>
        <taxon>Ecdysozoa</taxon>
        <taxon>Nematoda</taxon>
        <taxon>Chromadorea</taxon>
        <taxon>Rhabditida</taxon>
        <taxon>Rhabditina</taxon>
        <taxon>Rhabditomorpha</taxon>
        <taxon>Rhabditoidea</taxon>
        <taxon>Rhabditidae</taxon>
        <taxon>Peloderinae</taxon>
        <taxon>Caenorhabditis</taxon>
    </lineage>
</organism>
<comment type="caution">
    <text evidence="1">The sequence shown here is derived from an EMBL/GenBank/DDBJ whole genome shotgun (WGS) entry which is preliminary data.</text>
</comment>
<evidence type="ECO:0000313" key="1">
    <source>
        <dbReference type="EMBL" id="CAI5439552.1"/>
    </source>
</evidence>
<reference evidence="1" key="1">
    <citation type="submission" date="2022-11" db="EMBL/GenBank/DDBJ databases">
        <authorList>
            <person name="Kikuchi T."/>
        </authorList>
    </citation>
    <scope>NUCLEOTIDE SEQUENCE</scope>
    <source>
        <strain evidence="1">PS1010</strain>
    </source>
</reference>
<dbReference type="AlphaFoldDB" id="A0A9P1MTL1"/>
<name>A0A9P1MTL1_9PELO</name>
<accession>A0A9P1MTL1</accession>
<keyword evidence="2" id="KW-1185">Reference proteome</keyword>
<evidence type="ECO:0000313" key="2">
    <source>
        <dbReference type="Proteomes" id="UP001152747"/>
    </source>
</evidence>
<dbReference type="Proteomes" id="UP001152747">
    <property type="component" value="Unassembled WGS sequence"/>
</dbReference>
<dbReference type="EMBL" id="CANHGI010000001">
    <property type="protein sequence ID" value="CAI5439552.1"/>
    <property type="molecule type" value="Genomic_DNA"/>
</dbReference>
<gene>
    <name evidence="1" type="ORF">CAMP_LOCUS2189</name>
</gene>
<protein>
    <submittedName>
        <fullName evidence="1">Uncharacterized protein</fullName>
    </submittedName>
</protein>
<proteinExistence type="predicted"/>
<sequence>MSTYKQNFNGNQTYELLETKAIDEMFAILPSTIEHEHSKAAAKNLGLLQSLCTSNIFDDDQHLAFETALNDFIEELK</sequence>